<feature type="transmembrane region" description="Helical" evidence="7">
    <location>
        <begin position="34"/>
        <end position="56"/>
    </location>
</feature>
<comment type="subcellular location">
    <subcellularLocation>
        <location evidence="1 7">Cell membrane</location>
        <topology evidence="1 7">Multi-pass membrane protein</topology>
    </subcellularLocation>
</comment>
<keyword evidence="6 7" id="KW-0472">Membrane</keyword>
<dbReference type="InterPro" id="IPR032816">
    <property type="entry name" value="VTT_dom"/>
</dbReference>
<dbReference type="PANTHER" id="PTHR12677">
    <property type="entry name" value="GOLGI APPARATUS MEMBRANE PROTEIN TVP38-RELATED"/>
    <property type="match status" value="1"/>
</dbReference>
<dbReference type="KEGG" id="csph:CSPHI_06575"/>
<dbReference type="InterPro" id="IPR006311">
    <property type="entry name" value="TAT_signal"/>
</dbReference>
<dbReference type="OrthoDB" id="5242213at2"/>
<proteinExistence type="inferred from homology"/>
<dbReference type="Pfam" id="PF09335">
    <property type="entry name" value="VTT_dom"/>
    <property type="match status" value="1"/>
</dbReference>
<protein>
    <recommendedName>
        <fullName evidence="7">TVP38/TMEM64 family membrane protein</fullName>
    </recommendedName>
</protein>
<dbReference type="Proteomes" id="UP000185469">
    <property type="component" value="Chromosome"/>
</dbReference>
<gene>
    <name evidence="9" type="ORF">CSPHI_06575</name>
</gene>
<keyword evidence="5 7" id="KW-1133">Transmembrane helix</keyword>
<reference evidence="9 10" key="1">
    <citation type="submission" date="2014-08" db="EMBL/GenBank/DDBJ databases">
        <title>Complete genome sequence of Corynebacterium sphenisci CECT 5990(T) (=DSM 44792(T)), isolated from healthy wild penguins.</title>
        <authorList>
            <person name="Ruckert C."/>
            <person name="Albersmeier A."/>
            <person name="Winkler A."/>
            <person name="Kalinowski J."/>
        </authorList>
    </citation>
    <scope>NUCLEOTIDE SEQUENCE [LARGE SCALE GENOMIC DNA]</scope>
    <source>
        <strain evidence="9 10">DSM 44792</strain>
    </source>
</reference>
<evidence type="ECO:0000256" key="6">
    <source>
        <dbReference type="ARBA" id="ARBA00023136"/>
    </source>
</evidence>
<keyword evidence="10" id="KW-1185">Reference proteome</keyword>
<dbReference type="InterPro" id="IPR015414">
    <property type="entry name" value="TMEM64"/>
</dbReference>
<feature type="transmembrane region" description="Helical" evidence="7">
    <location>
        <begin position="188"/>
        <end position="205"/>
    </location>
</feature>
<evidence type="ECO:0000256" key="5">
    <source>
        <dbReference type="ARBA" id="ARBA00022989"/>
    </source>
</evidence>
<dbReference type="GO" id="GO:0005886">
    <property type="term" value="C:plasma membrane"/>
    <property type="evidence" value="ECO:0007669"/>
    <property type="project" value="UniProtKB-SubCell"/>
</dbReference>
<dbReference type="EMBL" id="CP009248">
    <property type="protein sequence ID" value="APT90765.1"/>
    <property type="molecule type" value="Genomic_DNA"/>
</dbReference>
<evidence type="ECO:0000256" key="4">
    <source>
        <dbReference type="ARBA" id="ARBA00022692"/>
    </source>
</evidence>
<accession>A0A1L7CY09</accession>
<feature type="transmembrane region" description="Helical" evidence="7">
    <location>
        <begin position="68"/>
        <end position="93"/>
    </location>
</feature>
<dbReference type="STRING" id="1437874.CSPHI_06575"/>
<feature type="transmembrane region" description="Helical" evidence="7">
    <location>
        <begin position="155"/>
        <end position="176"/>
    </location>
</feature>
<name>A0A1L7CY09_9CORY</name>
<organism evidence="9 10">
    <name type="scientific">Corynebacterium sphenisci DSM 44792</name>
    <dbReference type="NCBI Taxonomy" id="1437874"/>
    <lineage>
        <taxon>Bacteria</taxon>
        <taxon>Bacillati</taxon>
        <taxon>Actinomycetota</taxon>
        <taxon>Actinomycetes</taxon>
        <taxon>Mycobacteriales</taxon>
        <taxon>Corynebacteriaceae</taxon>
        <taxon>Corynebacterium</taxon>
    </lineage>
</organism>
<keyword evidence="3 7" id="KW-1003">Cell membrane</keyword>
<evidence type="ECO:0000256" key="3">
    <source>
        <dbReference type="ARBA" id="ARBA00022475"/>
    </source>
</evidence>
<sequence>MRRRPRPRALAAAAALFALAGIAAWLGAPSPERVRAWAEAAGAWFPLAFFAAYVAITQFPVPRTVLTLSAGLLFGPVAGTALAIAATGASAALSLTLVRALARDWVRERVSGPLVAEVDRRLRARGWLAVGSLRLIAGVPFSLLNYACALTAIRLGPFVAATVVGSAPGTAAGVAFGDALTGGVDPRLWAAAAALVALGVAGLVLEARLPVPAAPGPDPAVKPEG</sequence>
<evidence type="ECO:0000256" key="7">
    <source>
        <dbReference type="RuleBase" id="RU366058"/>
    </source>
</evidence>
<dbReference type="PANTHER" id="PTHR12677:SF59">
    <property type="entry name" value="GOLGI APPARATUS MEMBRANE PROTEIN TVP38-RELATED"/>
    <property type="match status" value="1"/>
</dbReference>
<evidence type="ECO:0000313" key="9">
    <source>
        <dbReference type="EMBL" id="APT90765.1"/>
    </source>
</evidence>
<evidence type="ECO:0000256" key="1">
    <source>
        <dbReference type="ARBA" id="ARBA00004651"/>
    </source>
</evidence>
<dbReference type="PROSITE" id="PS51318">
    <property type="entry name" value="TAT"/>
    <property type="match status" value="1"/>
</dbReference>
<keyword evidence="4 7" id="KW-0812">Transmembrane</keyword>
<evidence type="ECO:0000256" key="2">
    <source>
        <dbReference type="ARBA" id="ARBA00008640"/>
    </source>
</evidence>
<feature type="transmembrane region" description="Helical" evidence="7">
    <location>
        <begin position="127"/>
        <end position="148"/>
    </location>
</feature>
<evidence type="ECO:0000313" key="10">
    <source>
        <dbReference type="Proteomes" id="UP000185469"/>
    </source>
</evidence>
<feature type="domain" description="VTT" evidence="8">
    <location>
        <begin position="61"/>
        <end position="178"/>
    </location>
</feature>
<comment type="similarity">
    <text evidence="2 7">Belongs to the TVP38/TMEM64 family.</text>
</comment>
<dbReference type="AlphaFoldDB" id="A0A1L7CY09"/>
<evidence type="ECO:0000259" key="8">
    <source>
        <dbReference type="Pfam" id="PF09335"/>
    </source>
</evidence>